<protein>
    <submittedName>
        <fullName evidence="2">Uncharacterized protein</fullName>
    </submittedName>
</protein>
<name>A0AAP0KYE5_9MAGN</name>
<feature type="transmembrane region" description="Helical" evidence="1">
    <location>
        <begin position="258"/>
        <end position="280"/>
    </location>
</feature>
<feature type="transmembrane region" description="Helical" evidence="1">
    <location>
        <begin position="20"/>
        <end position="41"/>
    </location>
</feature>
<gene>
    <name evidence="2" type="ORF">Syun_006016</name>
</gene>
<keyword evidence="3" id="KW-1185">Reference proteome</keyword>
<keyword evidence="1" id="KW-0812">Transmembrane</keyword>
<feature type="transmembrane region" description="Helical" evidence="1">
    <location>
        <begin position="150"/>
        <end position="172"/>
    </location>
</feature>
<organism evidence="2 3">
    <name type="scientific">Stephania yunnanensis</name>
    <dbReference type="NCBI Taxonomy" id="152371"/>
    <lineage>
        <taxon>Eukaryota</taxon>
        <taxon>Viridiplantae</taxon>
        <taxon>Streptophyta</taxon>
        <taxon>Embryophyta</taxon>
        <taxon>Tracheophyta</taxon>
        <taxon>Spermatophyta</taxon>
        <taxon>Magnoliopsida</taxon>
        <taxon>Ranunculales</taxon>
        <taxon>Menispermaceae</taxon>
        <taxon>Menispermoideae</taxon>
        <taxon>Cissampelideae</taxon>
        <taxon>Stephania</taxon>
    </lineage>
</organism>
<feature type="transmembrane region" description="Helical" evidence="1">
    <location>
        <begin position="326"/>
        <end position="345"/>
    </location>
</feature>
<dbReference type="PANTHER" id="PTHR35307">
    <property type="entry name" value="PROTEIN, PUTATIVE-RELATED"/>
    <property type="match status" value="1"/>
</dbReference>
<dbReference type="Proteomes" id="UP001420932">
    <property type="component" value="Unassembled WGS sequence"/>
</dbReference>
<accession>A0AAP0KYE5</accession>
<feature type="transmembrane region" description="Helical" evidence="1">
    <location>
        <begin position="90"/>
        <end position="110"/>
    </location>
</feature>
<evidence type="ECO:0000313" key="2">
    <source>
        <dbReference type="EMBL" id="KAK9159675.1"/>
    </source>
</evidence>
<proteinExistence type="predicted"/>
<sequence length="641" mass="72503">MASEGKCVLDDSSYSSPVPLIGLYIAGATLLCLLLILLDVFMGLRNKKRWLPCRFFSLNSVTLTLLSVAVKLPLDLTSPMPRVSDQLSKLTGTTLLCMCMGFFMPSLGTYRESESFGNMAALSIFVVTIVVNICIQMRTGVIILFRTEHIITLCCIMILLMALWFVALDIHIHNEVSRDAIRENFVKGQKSLLRRLKLSYLCSYNSNPQLKLSRLPVNTLVSAVCFLSCFVQSKVAFQTLGSKLLDSCEGQAISSYKWSMRTVVISQIVAIVVGTLAISFRRFSLAGHQLHDFGILQKGIKDAETLIVGNPALNRLKSFSRLWRPVLQLLVVLIAFLFSFLFLFLDCFFERSIENNENEAAVDEFNDLVEEVDVVVDKWTLREGLNDMGRWIEKTKALNQLVKLLWKMPPSHHDESPICQLKAHYDLARPGYQISSLSVVLLVRIIGNVAIPSSLSRSLSRALDEVFEVINFVGRKMSSPSFENRKKCALAEAIQESDAYNWLHPRILKKFGNEDAFLNQSQLDETIIIIKGLKEVMEADYLRDEVAMMTDFIERRAYGSMEELYGYIEQLFVGMVNEFLTQLPTAIFKDIVESNSEEIEDRVKSALRVLCRMEQMEALIQWSFPVGTTITHLISDELPDV</sequence>
<evidence type="ECO:0000256" key="1">
    <source>
        <dbReference type="SAM" id="Phobius"/>
    </source>
</evidence>
<dbReference type="EMBL" id="JBBNAF010000003">
    <property type="protein sequence ID" value="KAK9159675.1"/>
    <property type="molecule type" value="Genomic_DNA"/>
</dbReference>
<reference evidence="2 3" key="1">
    <citation type="submission" date="2024-01" db="EMBL/GenBank/DDBJ databases">
        <title>Genome assemblies of Stephania.</title>
        <authorList>
            <person name="Yang L."/>
        </authorList>
    </citation>
    <scope>NUCLEOTIDE SEQUENCE [LARGE SCALE GENOMIC DNA]</scope>
    <source>
        <strain evidence="2">YNDBR</strain>
        <tissue evidence="2">Leaf</tissue>
    </source>
</reference>
<keyword evidence="1" id="KW-0472">Membrane</keyword>
<dbReference type="AlphaFoldDB" id="A0AAP0KYE5"/>
<feature type="transmembrane region" description="Helical" evidence="1">
    <location>
        <begin position="53"/>
        <end position="70"/>
    </location>
</feature>
<comment type="caution">
    <text evidence="2">The sequence shown here is derived from an EMBL/GenBank/DDBJ whole genome shotgun (WGS) entry which is preliminary data.</text>
</comment>
<keyword evidence="1" id="KW-1133">Transmembrane helix</keyword>
<evidence type="ECO:0000313" key="3">
    <source>
        <dbReference type="Proteomes" id="UP001420932"/>
    </source>
</evidence>
<feature type="transmembrane region" description="Helical" evidence="1">
    <location>
        <begin position="122"/>
        <end position="144"/>
    </location>
</feature>
<dbReference type="PANTHER" id="PTHR35307:SF5">
    <property type="entry name" value="PGG DOMAIN-CONTAINING PROTEIN"/>
    <property type="match status" value="1"/>
</dbReference>